<protein>
    <recommendedName>
        <fullName evidence="8 9">Cell division protein FtsL</fullName>
    </recommendedName>
</protein>
<comment type="similarity">
    <text evidence="8">Belongs to the FtsL family.</text>
</comment>
<feature type="region of interest" description="Disordered" evidence="10">
    <location>
        <begin position="94"/>
        <end position="114"/>
    </location>
</feature>
<evidence type="ECO:0000256" key="7">
    <source>
        <dbReference type="ARBA" id="ARBA00023306"/>
    </source>
</evidence>
<keyword evidence="8" id="KW-0997">Cell inner membrane</keyword>
<dbReference type="InterPro" id="IPR011922">
    <property type="entry name" value="Cell_div_FtsL"/>
</dbReference>
<evidence type="ECO:0000256" key="2">
    <source>
        <dbReference type="ARBA" id="ARBA00022475"/>
    </source>
</evidence>
<sequence>MNRLNMFLLTALVLCALSLVNAQHQARQLFVALDRAQAEEKQLNTDWSRLQYEQSALGKSARIADIASRQLKMSPAQAGRTQYLQGFADLPAAGTSSMASSVEGSAPTASGVQP</sequence>
<feature type="signal peptide" evidence="11">
    <location>
        <begin position="1"/>
        <end position="22"/>
    </location>
</feature>
<dbReference type="GO" id="GO:0032153">
    <property type="term" value="C:cell division site"/>
    <property type="evidence" value="ECO:0007669"/>
    <property type="project" value="UniProtKB-UniRule"/>
</dbReference>
<organism evidence="12 13">
    <name type="scientific">Ralstonia pickettii</name>
    <name type="common">Burkholderia pickettii</name>
    <dbReference type="NCBI Taxonomy" id="329"/>
    <lineage>
        <taxon>Bacteria</taxon>
        <taxon>Pseudomonadati</taxon>
        <taxon>Pseudomonadota</taxon>
        <taxon>Betaproteobacteria</taxon>
        <taxon>Burkholderiales</taxon>
        <taxon>Burkholderiaceae</taxon>
        <taxon>Ralstonia</taxon>
    </lineage>
</organism>
<proteinExistence type="inferred from homology"/>
<evidence type="ECO:0000313" key="13">
    <source>
        <dbReference type="Proteomes" id="UP000234456"/>
    </source>
</evidence>
<keyword evidence="11" id="KW-0732">Signal</keyword>
<keyword evidence="3 8" id="KW-0132">Cell division</keyword>
<comment type="function">
    <text evidence="8">Essential cell division protein. May link together the upstream cell division proteins, which are predominantly cytoplasmic, with the downstream cell division proteins, which are predominantly periplasmic.</text>
</comment>
<evidence type="ECO:0000256" key="1">
    <source>
        <dbReference type="ARBA" id="ARBA00004401"/>
    </source>
</evidence>
<feature type="chain" id="PRO_5014716929" description="Cell division protein FtsL" evidence="11">
    <location>
        <begin position="23"/>
        <end position="114"/>
    </location>
</feature>
<keyword evidence="7 8" id="KW-0131">Cell cycle</keyword>
<comment type="subcellular location">
    <subcellularLocation>
        <location evidence="8">Cell inner membrane</location>
        <topology evidence="8">Single-pass type II membrane protein</topology>
    </subcellularLocation>
    <subcellularLocation>
        <location evidence="1">Cell membrane</location>
        <topology evidence="1">Single-pass type II membrane protein</topology>
    </subcellularLocation>
    <text evidence="8">Localizes to the division septum where it forms a ring structure.</text>
</comment>
<gene>
    <name evidence="8 12" type="primary">ftsL</name>
    <name evidence="12" type="ORF">C0Q88_19285</name>
</gene>
<dbReference type="GO" id="GO:0043093">
    <property type="term" value="P:FtsZ-dependent cytokinesis"/>
    <property type="evidence" value="ECO:0007669"/>
    <property type="project" value="UniProtKB-UniRule"/>
</dbReference>
<keyword evidence="4 8" id="KW-0812">Transmembrane</keyword>
<evidence type="ECO:0000256" key="6">
    <source>
        <dbReference type="ARBA" id="ARBA00023136"/>
    </source>
</evidence>
<evidence type="ECO:0000256" key="11">
    <source>
        <dbReference type="SAM" id="SignalP"/>
    </source>
</evidence>
<keyword evidence="6 8" id="KW-0472">Membrane</keyword>
<comment type="caution">
    <text evidence="12">The sequence shown here is derived from an EMBL/GenBank/DDBJ whole genome shotgun (WGS) entry which is preliminary data.</text>
</comment>
<accession>A0A2N4TPU6</accession>
<keyword evidence="2 8" id="KW-1003">Cell membrane</keyword>
<dbReference type="EMBL" id="PKQE01000004">
    <property type="protein sequence ID" value="PLC41715.1"/>
    <property type="molecule type" value="Genomic_DNA"/>
</dbReference>
<evidence type="ECO:0000256" key="10">
    <source>
        <dbReference type="SAM" id="MobiDB-lite"/>
    </source>
</evidence>
<dbReference type="PANTHER" id="PTHR37479">
    <property type="entry name" value="CELL DIVISION PROTEIN FTSL"/>
    <property type="match status" value="1"/>
</dbReference>
<evidence type="ECO:0000256" key="5">
    <source>
        <dbReference type="ARBA" id="ARBA00022989"/>
    </source>
</evidence>
<evidence type="ECO:0000313" key="12">
    <source>
        <dbReference type="EMBL" id="PLC41715.1"/>
    </source>
</evidence>
<evidence type="ECO:0000256" key="4">
    <source>
        <dbReference type="ARBA" id="ARBA00022692"/>
    </source>
</evidence>
<dbReference type="AlphaFoldDB" id="A0A2N4TPU6"/>
<dbReference type="HAMAP" id="MF_00910">
    <property type="entry name" value="FtsL"/>
    <property type="match status" value="1"/>
</dbReference>
<dbReference type="Proteomes" id="UP000234456">
    <property type="component" value="Unassembled WGS sequence"/>
</dbReference>
<keyword evidence="5 8" id="KW-1133">Transmembrane helix</keyword>
<evidence type="ECO:0000256" key="3">
    <source>
        <dbReference type="ARBA" id="ARBA00022618"/>
    </source>
</evidence>
<dbReference type="RefSeq" id="WP_027680305.1">
    <property type="nucleotide sequence ID" value="NZ_PKQE01000004.1"/>
</dbReference>
<reference evidence="12 13" key="1">
    <citation type="submission" date="2017-12" db="EMBL/GenBank/DDBJ databases">
        <title>Draft genome sequence of Ralstonia pickettii 52.</title>
        <authorList>
            <person name="Zheng B."/>
        </authorList>
    </citation>
    <scope>NUCLEOTIDE SEQUENCE [LARGE SCALE GENOMIC DNA]</scope>
    <source>
        <strain evidence="12 13">52</strain>
    </source>
</reference>
<dbReference type="OrthoDB" id="9153760at2"/>
<dbReference type="Pfam" id="PF04999">
    <property type="entry name" value="FtsL"/>
    <property type="match status" value="1"/>
</dbReference>
<evidence type="ECO:0000256" key="9">
    <source>
        <dbReference type="NCBIfam" id="TIGR02209"/>
    </source>
</evidence>
<dbReference type="PANTHER" id="PTHR37479:SF1">
    <property type="entry name" value="CELL DIVISION PROTEIN FTSL"/>
    <property type="match status" value="1"/>
</dbReference>
<dbReference type="NCBIfam" id="TIGR02209">
    <property type="entry name" value="ftsL_broad"/>
    <property type="match status" value="1"/>
</dbReference>
<evidence type="ECO:0000256" key="8">
    <source>
        <dbReference type="HAMAP-Rule" id="MF_00910"/>
    </source>
</evidence>
<comment type="subunit">
    <text evidence="8">Part of a complex composed of FtsB, FtsL and FtsQ.</text>
</comment>
<dbReference type="GO" id="GO:0005886">
    <property type="term" value="C:plasma membrane"/>
    <property type="evidence" value="ECO:0007669"/>
    <property type="project" value="UniProtKB-SubCell"/>
</dbReference>
<name>A0A2N4TPU6_RALPI</name>